<protein>
    <submittedName>
        <fullName evidence="7">ABC transporter transmembrane region 2-domain-containing protein</fullName>
    </submittedName>
</protein>
<dbReference type="GO" id="GO:0005778">
    <property type="term" value="C:peroxisomal membrane"/>
    <property type="evidence" value="ECO:0007669"/>
    <property type="project" value="TreeGrafter"/>
</dbReference>
<evidence type="ECO:0000256" key="4">
    <source>
        <dbReference type="ARBA" id="ARBA00023136"/>
    </source>
</evidence>
<dbReference type="AlphaFoldDB" id="A0A8H7ZW00"/>
<dbReference type="GO" id="GO:0015910">
    <property type="term" value="P:long-chain fatty acid import into peroxisome"/>
    <property type="evidence" value="ECO:0007669"/>
    <property type="project" value="TreeGrafter"/>
</dbReference>
<evidence type="ECO:0000259" key="6">
    <source>
        <dbReference type="Pfam" id="PF06472"/>
    </source>
</evidence>
<feature type="transmembrane region" description="Helical" evidence="5">
    <location>
        <begin position="144"/>
        <end position="161"/>
    </location>
</feature>
<keyword evidence="3 5" id="KW-1133">Transmembrane helix</keyword>
<dbReference type="Proteomes" id="UP000673691">
    <property type="component" value="Unassembled WGS sequence"/>
</dbReference>
<dbReference type="InterPro" id="IPR050835">
    <property type="entry name" value="ABC_transporter_sub-D"/>
</dbReference>
<feature type="non-terminal residue" evidence="7">
    <location>
        <position position="360"/>
    </location>
</feature>
<accession>A0A8H7ZW00</accession>
<dbReference type="OrthoDB" id="422637at2759"/>
<evidence type="ECO:0000256" key="1">
    <source>
        <dbReference type="ARBA" id="ARBA00022448"/>
    </source>
</evidence>
<dbReference type="GO" id="GO:0007031">
    <property type="term" value="P:peroxisome organization"/>
    <property type="evidence" value="ECO:0007669"/>
    <property type="project" value="TreeGrafter"/>
</dbReference>
<dbReference type="GO" id="GO:0005524">
    <property type="term" value="F:ATP binding"/>
    <property type="evidence" value="ECO:0007669"/>
    <property type="project" value="InterPro"/>
</dbReference>
<keyword evidence="2 5" id="KW-0812">Transmembrane</keyword>
<feature type="transmembrane region" description="Helical" evidence="5">
    <location>
        <begin position="101"/>
        <end position="124"/>
    </location>
</feature>
<evidence type="ECO:0000313" key="8">
    <source>
        <dbReference type="Proteomes" id="UP000673691"/>
    </source>
</evidence>
<feature type="transmembrane region" description="Helical" evidence="5">
    <location>
        <begin position="35"/>
        <end position="52"/>
    </location>
</feature>
<dbReference type="GO" id="GO:0042760">
    <property type="term" value="P:very long-chain fatty acid catabolic process"/>
    <property type="evidence" value="ECO:0007669"/>
    <property type="project" value="TreeGrafter"/>
</dbReference>
<gene>
    <name evidence="7" type="ORF">BJ554DRAFT_7697</name>
</gene>
<keyword evidence="4 5" id="KW-0472">Membrane</keyword>
<keyword evidence="1" id="KW-0813">Transport</keyword>
<keyword evidence="8" id="KW-1185">Reference proteome</keyword>
<dbReference type="EMBL" id="JAEFCI010005467">
    <property type="protein sequence ID" value="KAG5460272.1"/>
    <property type="molecule type" value="Genomic_DNA"/>
</dbReference>
<dbReference type="PANTHER" id="PTHR11384">
    <property type="entry name" value="ATP-BINDING CASSETTE, SUB-FAMILY D MEMBER"/>
    <property type="match status" value="1"/>
</dbReference>
<feature type="domain" description="ABC transmembrane type-1" evidence="6">
    <location>
        <begin position="88"/>
        <end position="345"/>
    </location>
</feature>
<evidence type="ECO:0000256" key="2">
    <source>
        <dbReference type="ARBA" id="ARBA00022692"/>
    </source>
</evidence>
<dbReference type="GO" id="GO:0005324">
    <property type="term" value="F:long-chain fatty acid transmembrane transporter activity"/>
    <property type="evidence" value="ECO:0007669"/>
    <property type="project" value="TreeGrafter"/>
</dbReference>
<dbReference type="GO" id="GO:0140359">
    <property type="term" value="F:ABC-type transporter activity"/>
    <property type="evidence" value="ECO:0007669"/>
    <property type="project" value="InterPro"/>
</dbReference>
<evidence type="ECO:0000313" key="7">
    <source>
        <dbReference type="EMBL" id="KAG5460272.1"/>
    </source>
</evidence>
<comment type="caution">
    <text evidence="7">The sequence shown here is derived from an EMBL/GenBank/DDBJ whole genome shotgun (WGS) entry which is preliminary data.</text>
</comment>
<dbReference type="InterPro" id="IPR011527">
    <property type="entry name" value="ABC1_TM_dom"/>
</dbReference>
<dbReference type="SUPFAM" id="SSF90123">
    <property type="entry name" value="ABC transporter transmembrane region"/>
    <property type="match status" value="1"/>
</dbReference>
<name>A0A8H7ZW00_9FUNG</name>
<organism evidence="7 8">
    <name type="scientific">Olpidium bornovanus</name>
    <dbReference type="NCBI Taxonomy" id="278681"/>
    <lineage>
        <taxon>Eukaryota</taxon>
        <taxon>Fungi</taxon>
        <taxon>Fungi incertae sedis</taxon>
        <taxon>Olpidiomycota</taxon>
        <taxon>Olpidiomycotina</taxon>
        <taxon>Olpidiomycetes</taxon>
        <taxon>Olpidiales</taxon>
        <taxon>Olpidiaceae</taxon>
        <taxon>Olpidium</taxon>
    </lineage>
</organism>
<dbReference type="PANTHER" id="PTHR11384:SF69">
    <property type="entry name" value="PEROXISOMAL LONG-CHAIN FATTY ACID IMPORT PROTEIN 1"/>
    <property type="match status" value="1"/>
</dbReference>
<dbReference type="GO" id="GO:0006635">
    <property type="term" value="P:fatty acid beta-oxidation"/>
    <property type="evidence" value="ECO:0007669"/>
    <property type="project" value="TreeGrafter"/>
</dbReference>
<dbReference type="InterPro" id="IPR036640">
    <property type="entry name" value="ABC1_TM_sf"/>
</dbReference>
<evidence type="ECO:0000256" key="3">
    <source>
        <dbReference type="ARBA" id="ARBA00022989"/>
    </source>
</evidence>
<sequence length="360" mass="40708">MTPLANSAVGTPQTLPVPEFFVKVAREYMRNRQNVKRFVMMAVVLGLASKILSGRARRKERKDFAAKSGLASQRVEVDRVFFGRLRRLLKVVIPGLRSKEFLLLVVHSGFLVFRTIVSVYVAALDGRIISALVRGRGRDFVTGIFWWMAVAIPATYTNSMFRTRLTHHIHEQYMSDMTFYAVGNLDDRIKNADQCITVDVNKFCISLSALYSNLAKPVLDVIIYNYQLARAVGGESLTAVMLIGQLSSVLLRKLTPPFGKMVAEEQRLEGEFRFNHSRLIENAEEVALYSGEAIEKHGLDINYFRLIRHINRIFKMRVPHSMLEDFIIKYFWSALGNITCAAPLFFEVGGAKAGDKADFG</sequence>
<evidence type="ECO:0000256" key="5">
    <source>
        <dbReference type="SAM" id="Phobius"/>
    </source>
</evidence>
<reference evidence="7 8" key="1">
    <citation type="journal article" name="Sci. Rep.">
        <title>Genome-scale phylogenetic analyses confirm Olpidium as the closest living zoosporic fungus to the non-flagellated, terrestrial fungi.</title>
        <authorList>
            <person name="Chang Y."/>
            <person name="Rochon D."/>
            <person name="Sekimoto S."/>
            <person name="Wang Y."/>
            <person name="Chovatia M."/>
            <person name="Sandor L."/>
            <person name="Salamov A."/>
            <person name="Grigoriev I.V."/>
            <person name="Stajich J.E."/>
            <person name="Spatafora J.W."/>
        </authorList>
    </citation>
    <scope>NUCLEOTIDE SEQUENCE [LARGE SCALE GENOMIC DNA]</scope>
    <source>
        <strain evidence="7">S191</strain>
    </source>
</reference>
<dbReference type="Pfam" id="PF06472">
    <property type="entry name" value="ABC_membrane_2"/>
    <property type="match status" value="1"/>
</dbReference>
<dbReference type="Gene3D" id="1.20.1560.10">
    <property type="entry name" value="ABC transporter type 1, transmembrane domain"/>
    <property type="match status" value="1"/>
</dbReference>
<proteinExistence type="predicted"/>